<protein>
    <submittedName>
        <fullName evidence="8">Similar to COP9 signalosome complex subunit 1 acc. no. Q5BD89</fullName>
    </submittedName>
</protein>
<feature type="domain" description="PCI" evidence="7">
    <location>
        <begin position="225"/>
        <end position="395"/>
    </location>
</feature>
<dbReference type="InterPro" id="IPR000717">
    <property type="entry name" value="PCI_dom"/>
</dbReference>
<comment type="similarity">
    <text evidence="3">Belongs to the CSN1 family.</text>
</comment>
<dbReference type="STRING" id="1076935.U4L4L6"/>
<proteinExistence type="inferred from homology"/>
<keyword evidence="6" id="KW-0539">Nucleus</keyword>
<evidence type="ECO:0000256" key="2">
    <source>
        <dbReference type="ARBA" id="ARBA00004496"/>
    </source>
</evidence>
<dbReference type="PROSITE" id="PS50250">
    <property type="entry name" value="PCI"/>
    <property type="match status" value="1"/>
</dbReference>
<organism evidence="8 9">
    <name type="scientific">Pyronema omphalodes (strain CBS 100304)</name>
    <name type="common">Pyronema confluens</name>
    <dbReference type="NCBI Taxonomy" id="1076935"/>
    <lineage>
        <taxon>Eukaryota</taxon>
        <taxon>Fungi</taxon>
        <taxon>Dikarya</taxon>
        <taxon>Ascomycota</taxon>
        <taxon>Pezizomycotina</taxon>
        <taxon>Pezizomycetes</taxon>
        <taxon>Pezizales</taxon>
        <taxon>Pyronemataceae</taxon>
        <taxon>Pyronema</taxon>
    </lineage>
</organism>
<dbReference type="Pfam" id="PF10602">
    <property type="entry name" value="RPN7"/>
    <property type="match status" value="1"/>
</dbReference>
<dbReference type="EMBL" id="HF935554">
    <property type="protein sequence ID" value="CCX10685.1"/>
    <property type="molecule type" value="Genomic_DNA"/>
</dbReference>
<dbReference type="OrthoDB" id="422427at2759"/>
<dbReference type="SUPFAM" id="SSF46785">
    <property type="entry name" value="Winged helix' DNA-binding domain"/>
    <property type="match status" value="1"/>
</dbReference>
<dbReference type="InterPro" id="IPR045135">
    <property type="entry name" value="Rpn7_N"/>
</dbReference>
<dbReference type="SMART" id="SM00088">
    <property type="entry name" value="PINT"/>
    <property type="match status" value="1"/>
</dbReference>
<evidence type="ECO:0000256" key="5">
    <source>
        <dbReference type="ARBA" id="ARBA00022790"/>
    </source>
</evidence>
<accession>U4L4L6</accession>
<keyword evidence="4" id="KW-0963">Cytoplasm</keyword>
<reference evidence="8 9" key="1">
    <citation type="journal article" date="2013" name="PLoS Genet.">
        <title>The genome and development-dependent transcriptomes of Pyronema confluens: a window into fungal evolution.</title>
        <authorList>
            <person name="Traeger S."/>
            <person name="Altegoer F."/>
            <person name="Freitag M."/>
            <person name="Gabaldon T."/>
            <person name="Kempken F."/>
            <person name="Kumar A."/>
            <person name="Marcet-Houben M."/>
            <person name="Poggeler S."/>
            <person name="Stajich J.E."/>
            <person name="Nowrousian M."/>
        </authorList>
    </citation>
    <scope>NUCLEOTIDE SEQUENCE [LARGE SCALE GENOMIC DNA]</scope>
    <source>
        <strain evidence="9">CBS 100304</strain>
        <tissue evidence="8">Vegetative mycelium</tissue>
    </source>
</reference>
<evidence type="ECO:0000256" key="1">
    <source>
        <dbReference type="ARBA" id="ARBA00004123"/>
    </source>
</evidence>
<dbReference type="eggNOG" id="KOG0686">
    <property type="taxonomic scope" value="Eukaryota"/>
</dbReference>
<comment type="subcellular location">
    <subcellularLocation>
        <location evidence="2">Cytoplasm</location>
    </subcellularLocation>
    <subcellularLocation>
        <location evidence="1">Nucleus</location>
    </subcellularLocation>
</comment>
<evidence type="ECO:0000256" key="3">
    <source>
        <dbReference type="ARBA" id="ARBA00008793"/>
    </source>
</evidence>
<evidence type="ECO:0000313" key="8">
    <source>
        <dbReference type="EMBL" id="CCX10685.1"/>
    </source>
</evidence>
<dbReference type="AlphaFoldDB" id="U4L4L6"/>
<evidence type="ECO:0000256" key="4">
    <source>
        <dbReference type="ARBA" id="ARBA00022490"/>
    </source>
</evidence>
<dbReference type="PANTHER" id="PTHR14145:SF2">
    <property type="entry name" value="COP9 SIGNALOSOME COMPLEX SUBUNIT 1"/>
    <property type="match status" value="1"/>
</dbReference>
<name>U4L4L6_PYROM</name>
<dbReference type="GO" id="GO:0005737">
    <property type="term" value="C:cytoplasm"/>
    <property type="evidence" value="ECO:0007669"/>
    <property type="project" value="UniProtKB-SubCell"/>
</dbReference>
<evidence type="ECO:0000256" key="6">
    <source>
        <dbReference type="ARBA" id="ARBA00023242"/>
    </source>
</evidence>
<dbReference type="PANTHER" id="PTHR14145">
    <property type="entry name" value="26S PROTESOME SUBUNIT 6"/>
    <property type="match status" value="1"/>
</dbReference>
<dbReference type="OMA" id="RGIDEQW"/>
<dbReference type="Proteomes" id="UP000018144">
    <property type="component" value="Unassembled WGS sequence"/>
</dbReference>
<keyword evidence="5" id="KW-0736">Signalosome</keyword>
<dbReference type="Gene3D" id="1.25.40.570">
    <property type="match status" value="1"/>
</dbReference>
<keyword evidence="9" id="KW-1185">Reference proteome</keyword>
<evidence type="ECO:0000259" key="7">
    <source>
        <dbReference type="PROSITE" id="PS50250"/>
    </source>
</evidence>
<dbReference type="InterPro" id="IPR036390">
    <property type="entry name" value="WH_DNA-bd_sf"/>
</dbReference>
<gene>
    <name evidence="8" type="ORF">PCON_10279</name>
</gene>
<dbReference type="Pfam" id="PF01399">
    <property type="entry name" value="PCI"/>
    <property type="match status" value="1"/>
</dbReference>
<evidence type="ECO:0000313" key="9">
    <source>
        <dbReference type="Proteomes" id="UP000018144"/>
    </source>
</evidence>
<dbReference type="InterPro" id="IPR019585">
    <property type="entry name" value="Rpn7/CSN1"/>
</dbReference>
<sequence>MSSLDPLTAFFDARAASNNIVVTGTPHFDLETYISNYSGRTQVDRLLHIGQHSVPLSVEALKFAIKYLKNSQDVHKYKQAITLLKKIAPNDPDAKVDADWVSRTAHKVETETATMEAALKSYKHNLIKESIRMGHDDLGGHYYACGDMQNAFKSYSRMRDYCTAPKHILDMSMQIIRVAVEQGNYMAVQTQIGKIKANQKTPEEELLFAPKLAAAAGLSHLWSGQYQQAAKAFVDCPAALGSTFNEVISSNDVAVYGSLCALASMDRHQIKAEVLDNNNFRNFLELEPHMRRAISYFYNGKYSDCLQILEDYKNDYLLDIHLQRHVKPLYQSIRSKSIVQYFIPFSCVTLSSMSTAFVVPEDQLEHELVSMIKQGVIQARIDTKNRLLVAKETDLRSTVHREALAMAQNYERSTRMKIVRANLIRAGLDIKGPKNPVATAGDVAASAVGGQGHVLGGRQVSGGFMEAGFMNRFSGGN</sequence>
<dbReference type="GO" id="GO:0008180">
    <property type="term" value="C:COP9 signalosome"/>
    <property type="evidence" value="ECO:0007669"/>
    <property type="project" value="UniProtKB-KW"/>
</dbReference>